<gene>
    <name evidence="6" type="ORF">JW646_01870</name>
</gene>
<comment type="catalytic activity">
    <reaction evidence="4">
        <text>DNA(n) + a 2'-deoxyribonucleoside 5'-triphosphate = DNA(n+1) + diphosphate</text>
        <dbReference type="Rhea" id="RHEA:22508"/>
        <dbReference type="Rhea" id="RHEA-COMP:17339"/>
        <dbReference type="Rhea" id="RHEA-COMP:17340"/>
        <dbReference type="ChEBI" id="CHEBI:33019"/>
        <dbReference type="ChEBI" id="CHEBI:61560"/>
        <dbReference type="ChEBI" id="CHEBI:173112"/>
        <dbReference type="EC" id="2.7.7.7"/>
    </reaction>
</comment>
<dbReference type="KEGG" id="tem:JW646_01870"/>
<dbReference type="SUPFAM" id="SSF53098">
    <property type="entry name" value="Ribonuclease H-like"/>
    <property type="match status" value="1"/>
</dbReference>
<protein>
    <recommendedName>
        <fullName evidence="2">DNA-directed DNA polymerase</fullName>
        <ecNumber evidence="2">2.7.7.7</ecNumber>
    </recommendedName>
</protein>
<evidence type="ECO:0000313" key="7">
    <source>
        <dbReference type="Proteomes" id="UP001198983"/>
    </source>
</evidence>
<reference evidence="6 7" key="1">
    <citation type="journal article" date="2023" name="Int. J. Syst. Evol. Microbiol.">
        <title>Terrisporobacter hibernicus sp. nov., isolated from bovine faeces in Northern Ireland.</title>
        <authorList>
            <person name="Mitchell M."/>
            <person name="Nguyen S.V."/>
            <person name="Connor M."/>
            <person name="Fairley D.J."/>
            <person name="Donoghue O."/>
            <person name="Marshall H."/>
            <person name="Koolman L."/>
            <person name="McMullan G."/>
            <person name="Schaffer K.E."/>
            <person name="McGrath J.W."/>
            <person name="Fanning S."/>
        </authorList>
    </citation>
    <scope>NUCLEOTIDE SEQUENCE [LARGE SCALE GENOMIC DNA]</scope>
    <source>
        <strain evidence="6 7">MCA3</strain>
    </source>
</reference>
<evidence type="ECO:0000259" key="5">
    <source>
        <dbReference type="SMART" id="SM00482"/>
    </source>
</evidence>
<dbReference type="SUPFAM" id="SSF56672">
    <property type="entry name" value="DNA/RNA polymerases"/>
    <property type="match status" value="1"/>
</dbReference>
<dbReference type="Gene3D" id="1.10.150.20">
    <property type="entry name" value="5' to 3' exonuclease, C-terminal subdomain"/>
    <property type="match status" value="1"/>
</dbReference>
<keyword evidence="3" id="KW-0235">DNA replication</keyword>
<evidence type="ECO:0000256" key="4">
    <source>
        <dbReference type="ARBA" id="ARBA00049244"/>
    </source>
</evidence>
<dbReference type="AlphaFoldDB" id="A0AAX2ZFZ4"/>
<dbReference type="InterPro" id="IPR036397">
    <property type="entry name" value="RNaseH_sf"/>
</dbReference>
<comment type="similarity">
    <text evidence="1">Belongs to the DNA polymerase type-A family.</text>
</comment>
<organism evidence="6 7">
    <name type="scientific">Terrisporobacter hibernicus</name>
    <dbReference type="NCBI Taxonomy" id="2813371"/>
    <lineage>
        <taxon>Bacteria</taxon>
        <taxon>Bacillati</taxon>
        <taxon>Bacillota</taxon>
        <taxon>Clostridia</taxon>
        <taxon>Peptostreptococcales</taxon>
        <taxon>Peptostreptococcaceae</taxon>
        <taxon>Terrisporobacter</taxon>
    </lineage>
</organism>
<dbReference type="InterPro" id="IPR001098">
    <property type="entry name" value="DNA-dir_DNA_pol_A_palm_dom"/>
</dbReference>
<dbReference type="InterPro" id="IPR002298">
    <property type="entry name" value="DNA_polymerase_A"/>
</dbReference>
<evidence type="ECO:0000256" key="3">
    <source>
        <dbReference type="ARBA" id="ARBA00022705"/>
    </source>
</evidence>
<dbReference type="GO" id="GO:0003887">
    <property type="term" value="F:DNA-directed DNA polymerase activity"/>
    <property type="evidence" value="ECO:0007669"/>
    <property type="project" value="UniProtKB-EC"/>
</dbReference>
<accession>A0AAX2ZFZ4</accession>
<dbReference type="GO" id="GO:0006302">
    <property type="term" value="P:double-strand break repair"/>
    <property type="evidence" value="ECO:0007669"/>
    <property type="project" value="TreeGrafter"/>
</dbReference>
<dbReference type="EC" id="2.7.7.7" evidence="2"/>
<evidence type="ECO:0000256" key="1">
    <source>
        <dbReference type="ARBA" id="ARBA00007705"/>
    </source>
</evidence>
<dbReference type="GO" id="GO:0003677">
    <property type="term" value="F:DNA binding"/>
    <property type="evidence" value="ECO:0007669"/>
    <property type="project" value="InterPro"/>
</dbReference>
<dbReference type="GO" id="GO:0006261">
    <property type="term" value="P:DNA-templated DNA replication"/>
    <property type="evidence" value="ECO:0007669"/>
    <property type="project" value="InterPro"/>
</dbReference>
<dbReference type="EMBL" id="CP081135">
    <property type="protein sequence ID" value="UEL48223.1"/>
    <property type="molecule type" value="Genomic_DNA"/>
</dbReference>
<dbReference type="Gene3D" id="3.30.70.370">
    <property type="match status" value="2"/>
</dbReference>
<evidence type="ECO:0000256" key="2">
    <source>
        <dbReference type="ARBA" id="ARBA00012417"/>
    </source>
</evidence>
<sequence>MDILSIDIETFSKVNLAKCGVYAYSDCDSFEILLFAYVFNNDQVEIVDLAKGEKLPGKVIKALQDEKIIKTAFNAVFERTCLSKYLGIDLSPQSWLCTQVQSAMLALPASLESVGDILNIKSKKMKEGKDLIKFFSMPCKPTKNNNYKERNLPTDAPDKWEIFKEYCIRDVICERQIRERLSKFPISYSEIEIYKIDQEINDRGILVDMDFVNKALECDLKHKEKITSKLYELTKIENPNSILQMKNWLKDQGVMTDSLDKKSVEKLIKISEGKVKEVLKLRQLMSKTSVKKYEAIKRCVTKDKRVHGLFQFYGANRTGRWAGRLVQVQNLPQNHIKDLGLARDMVKSGEYEKLELLEETTPNILSQLIRTAFVPRKGYEFVVADFSSIEARVLAWISNEQWRIKIFKSHGKIYEASAAEIFNVPINEVTKGSSLRQKGKIAELALGYGGSVGALTIMGALEKNLKEEELLPLVKKWRRVNSNITKFWWDVGNAAIKAVKEKMPVTVGKITFSYKSGMLFIKLPSGRKLAYAKPRMGKNKFGTYSLTYEGIGEQKKWTRIETYGPKLVENIVQGISRDILAYAMLNIRDEGGDIVMHVHDEVVVEVKKNEKTVDEICDIMTIVPPWAKNLPLRAEGYKCDFYKKE</sequence>
<evidence type="ECO:0000313" key="6">
    <source>
        <dbReference type="EMBL" id="UEL48223.1"/>
    </source>
</evidence>
<dbReference type="Pfam" id="PF00476">
    <property type="entry name" value="DNA_pol_A"/>
    <property type="match status" value="1"/>
</dbReference>
<keyword evidence="7" id="KW-1185">Reference proteome</keyword>
<feature type="domain" description="DNA-directed DNA polymerase family A palm" evidence="5">
    <location>
        <begin position="366"/>
        <end position="610"/>
    </location>
</feature>
<proteinExistence type="inferred from homology"/>
<dbReference type="RefSeq" id="WP_228416371.1">
    <property type="nucleotide sequence ID" value="NZ_CP081135.1"/>
</dbReference>
<dbReference type="PANTHER" id="PTHR10133:SF27">
    <property type="entry name" value="DNA POLYMERASE NU"/>
    <property type="match status" value="1"/>
</dbReference>
<dbReference type="SMART" id="SM00482">
    <property type="entry name" value="POLAc"/>
    <property type="match status" value="1"/>
</dbReference>
<dbReference type="Gene3D" id="3.30.420.10">
    <property type="entry name" value="Ribonuclease H-like superfamily/Ribonuclease H"/>
    <property type="match status" value="1"/>
</dbReference>
<name>A0AAX2ZFZ4_9FIRM</name>
<dbReference type="PANTHER" id="PTHR10133">
    <property type="entry name" value="DNA POLYMERASE I"/>
    <property type="match status" value="1"/>
</dbReference>
<dbReference type="InterPro" id="IPR043502">
    <property type="entry name" value="DNA/RNA_pol_sf"/>
</dbReference>
<dbReference type="Proteomes" id="UP001198983">
    <property type="component" value="Chromosome"/>
</dbReference>
<dbReference type="InterPro" id="IPR012337">
    <property type="entry name" value="RNaseH-like_sf"/>
</dbReference>